<dbReference type="InterPro" id="IPR000073">
    <property type="entry name" value="AB_hydrolase_1"/>
</dbReference>
<evidence type="ECO:0000313" key="5">
    <source>
        <dbReference type="EMBL" id="CCB88876.1"/>
    </source>
</evidence>
<feature type="signal peptide" evidence="3">
    <location>
        <begin position="1"/>
        <end position="21"/>
    </location>
</feature>
<evidence type="ECO:0000256" key="2">
    <source>
        <dbReference type="ARBA" id="ARBA00038115"/>
    </source>
</evidence>
<dbReference type="EMBL" id="FR872582">
    <property type="protein sequence ID" value="CCB88876.1"/>
    <property type="molecule type" value="Genomic_DNA"/>
</dbReference>
<dbReference type="Gene3D" id="3.40.50.1820">
    <property type="entry name" value="alpha/beta hydrolase"/>
    <property type="match status" value="1"/>
</dbReference>
<evidence type="ECO:0000313" key="6">
    <source>
        <dbReference type="Proteomes" id="UP000000496"/>
    </source>
</evidence>
<dbReference type="RefSeq" id="WP_013943343.1">
    <property type="nucleotide sequence ID" value="NC_015713.1"/>
</dbReference>
<feature type="domain" description="AB hydrolase-1" evidence="4">
    <location>
        <begin position="83"/>
        <end position="188"/>
    </location>
</feature>
<comment type="similarity">
    <text evidence="2">Belongs to the AB hydrolase superfamily. FUS2 hydrolase family.</text>
</comment>
<keyword evidence="1" id="KW-0378">Hydrolase</keyword>
<feature type="chain" id="PRO_5003379306" description="AB hydrolase-1 domain-containing protein" evidence="3">
    <location>
        <begin position="22"/>
        <end position="319"/>
    </location>
</feature>
<dbReference type="PIRSF" id="PIRSF031982">
    <property type="entry name" value="UCP031982_abhydr"/>
    <property type="match status" value="1"/>
</dbReference>
<dbReference type="Proteomes" id="UP000000496">
    <property type="component" value="Chromosome gsn.131"/>
</dbReference>
<reference evidence="5 6" key="2">
    <citation type="journal article" date="2011" name="Mol. Biol. Evol.">
        <title>Unity in variety--the pan-genome of the Chlamydiae.</title>
        <authorList>
            <person name="Collingro A."/>
            <person name="Tischler P."/>
            <person name="Weinmaier T."/>
            <person name="Penz T."/>
            <person name="Heinz E."/>
            <person name="Brunham R.C."/>
            <person name="Read T.D."/>
            <person name="Bavoil P.M."/>
            <person name="Sachse K."/>
            <person name="Kahane S."/>
            <person name="Friedman M.G."/>
            <person name="Rattei T."/>
            <person name="Myers G.S."/>
            <person name="Horn M."/>
        </authorList>
    </citation>
    <scope>NUCLEOTIDE SEQUENCE [LARGE SCALE GENOMIC DNA]</scope>
    <source>
        <strain evidence="6">ATCC VR-1471 / Z</strain>
    </source>
</reference>
<dbReference type="InterPro" id="IPR016986">
    <property type="entry name" value="UCP031982_abhydr"/>
</dbReference>
<reference key="1">
    <citation type="journal article" date="2011" name="Mol. Biol. Evol.">
        <title>Unity in variety -- the pan-genome of the Chlamydiae.</title>
        <authorList>
            <person name="Collingro A."/>
            <person name="Tischler P."/>
            <person name="Weinmaier T."/>
            <person name="Penz T."/>
            <person name="Heinz E."/>
            <person name="Brunham R.C."/>
            <person name="Read T.D."/>
            <person name="Bavoil P.M."/>
            <person name="Sachse K."/>
            <person name="Kahane S."/>
            <person name="Friedman M.G."/>
            <person name="Rattei T."/>
            <person name="Myers G.S.A."/>
            <person name="Horn M."/>
        </authorList>
    </citation>
    <scope>NUCLEOTIDE SEQUENCE</scope>
    <source>
        <strain>Z</strain>
    </source>
</reference>
<gene>
    <name evidence="5" type="ordered locus">SNE_A09990</name>
</gene>
<protein>
    <recommendedName>
        <fullName evidence="4">AB hydrolase-1 domain-containing protein</fullName>
    </recommendedName>
</protein>
<evidence type="ECO:0000259" key="4">
    <source>
        <dbReference type="Pfam" id="PF00561"/>
    </source>
</evidence>
<evidence type="ECO:0000256" key="1">
    <source>
        <dbReference type="ARBA" id="ARBA00022801"/>
    </source>
</evidence>
<dbReference type="PANTHER" id="PTHR22946">
    <property type="entry name" value="DIENELACTONE HYDROLASE DOMAIN-CONTAINING PROTEIN-RELATED"/>
    <property type="match status" value="1"/>
</dbReference>
<dbReference type="SUPFAM" id="SSF53474">
    <property type="entry name" value="alpha/beta-Hydrolases"/>
    <property type="match status" value="1"/>
</dbReference>
<dbReference type="Pfam" id="PF00561">
    <property type="entry name" value="Abhydrolase_1"/>
    <property type="match status" value="1"/>
</dbReference>
<dbReference type="HOGENOM" id="CLU_045366_0_0_0"/>
<sequence length="319" mass="35337">MKRHLLKIFLFVFCLSAFTFGNEEKCATPSHIGQKTVCTYANGRPIVIDVYFPTKKGTAEVADSCWELPPIAHDAPMPNHRLPLILISHGYGGARNEQIWLAEQLALAGYIVASLDHYGNTWKDPTPQGMIAMWHRPQDVSVAIDYLTTASPFVDAIDSSNIGFVGFSVGGMTGLWLAGAEVKSLEALHHFAGESSEKVVESIDFQEGMHSFRDPRISRFVLLAPRASEFTPESLHKIESPMLVIYGTEDTVLPPHEHALTISPAQTIALPQAGHFVFLNPVTEQGKQALSPALWEGNEERPLFHRQVSQEIILFLKLN</sequence>
<proteinExistence type="inferred from homology"/>
<dbReference type="AlphaFoldDB" id="F8L7X4"/>
<keyword evidence="6" id="KW-1185">Reference proteome</keyword>
<name>F8L7X4_SIMNZ</name>
<dbReference type="OrthoDB" id="9814760at2"/>
<organism evidence="5 6">
    <name type="scientific">Simkania negevensis (strain ATCC VR-1471 / DSM 27360 / Z)</name>
    <dbReference type="NCBI Taxonomy" id="331113"/>
    <lineage>
        <taxon>Bacteria</taxon>
        <taxon>Pseudomonadati</taxon>
        <taxon>Chlamydiota</taxon>
        <taxon>Chlamydiia</taxon>
        <taxon>Parachlamydiales</taxon>
        <taxon>Simkaniaceae</taxon>
        <taxon>Simkania</taxon>
    </lineage>
</organism>
<dbReference type="GO" id="GO:0052689">
    <property type="term" value="F:carboxylic ester hydrolase activity"/>
    <property type="evidence" value="ECO:0007669"/>
    <property type="project" value="UniProtKB-ARBA"/>
</dbReference>
<dbReference type="PANTHER" id="PTHR22946:SF9">
    <property type="entry name" value="POLYKETIDE TRANSFERASE AF380"/>
    <property type="match status" value="1"/>
</dbReference>
<evidence type="ECO:0000256" key="3">
    <source>
        <dbReference type="SAM" id="SignalP"/>
    </source>
</evidence>
<dbReference type="STRING" id="331113.SNE_A09990"/>
<dbReference type="eggNOG" id="COG4188">
    <property type="taxonomic scope" value="Bacteria"/>
</dbReference>
<accession>F8L7X4</accession>
<dbReference type="KEGG" id="sng:SNE_A09990"/>
<dbReference type="InterPro" id="IPR050261">
    <property type="entry name" value="FrsA_esterase"/>
</dbReference>
<keyword evidence="3" id="KW-0732">Signal</keyword>
<dbReference type="InterPro" id="IPR029058">
    <property type="entry name" value="AB_hydrolase_fold"/>
</dbReference>